<organism evidence="6 7">
    <name type="scientific">Roseibium litorale</name>
    <dbReference type="NCBI Taxonomy" id="2803841"/>
    <lineage>
        <taxon>Bacteria</taxon>
        <taxon>Pseudomonadati</taxon>
        <taxon>Pseudomonadota</taxon>
        <taxon>Alphaproteobacteria</taxon>
        <taxon>Hyphomicrobiales</taxon>
        <taxon>Stappiaceae</taxon>
        <taxon>Roseibium</taxon>
    </lineage>
</organism>
<keyword evidence="1 5" id="KW-0812">Transmembrane</keyword>
<evidence type="ECO:0000313" key="6">
    <source>
        <dbReference type="EMBL" id="MBD8893274.1"/>
    </source>
</evidence>
<evidence type="ECO:0000256" key="4">
    <source>
        <dbReference type="SAM" id="MobiDB-lite"/>
    </source>
</evidence>
<feature type="transmembrane region" description="Helical" evidence="5">
    <location>
        <begin position="318"/>
        <end position="341"/>
    </location>
</feature>
<sequence>MRALMLALGANAFHQAALIALVPVLQALYGVPLAVLGALVGLGLLVAAAAVPLWGRAAAAAGLRLALSAALTGACAGVVLMGGSLFLVARDLIDATAGFALLAAGRLLFSLSAPALLPLVQSADGLLPARPSGSGGAGRGTLAGHIGRVNAMNGFGRLAGNALIAPLLAFGPWVPAVLPLPVYLAALMVLLRQAGSGGARLKKSPAVMADAANGAPRAALRWRPLSGPLAFGFLLQLAAGASYVLLGPVIASRLGLGAEAAAGAAGFCLAAAVATGLAVQLGLERLVGPRLQLGRLAGAVLCALGLGLLSAANSLLVLAAAASLMAAGVSAALGANTAFTIELGREQNQGGAGGTIAATRLSSVQFAGLAAGAFLGGALGGTDLNGALVVFTIMAALAALPSLAAVLAVGRERRGREPSSSLSLDPVLPTTAVRKGASE</sequence>
<protein>
    <recommendedName>
        <fullName evidence="8">MFS transporter</fullName>
    </recommendedName>
</protein>
<feature type="transmembrane region" description="Helical" evidence="5">
    <location>
        <begin position="180"/>
        <end position="199"/>
    </location>
</feature>
<feature type="transmembrane region" description="Helical" evidence="5">
    <location>
        <begin position="293"/>
        <end position="312"/>
    </location>
</feature>
<feature type="transmembrane region" description="Helical" evidence="5">
    <location>
        <begin position="262"/>
        <end position="281"/>
    </location>
</feature>
<feature type="transmembrane region" description="Helical" evidence="5">
    <location>
        <begin position="229"/>
        <end position="250"/>
    </location>
</feature>
<comment type="caution">
    <text evidence="6">The sequence shown here is derived from an EMBL/GenBank/DDBJ whole genome shotgun (WGS) entry which is preliminary data.</text>
</comment>
<evidence type="ECO:0000256" key="3">
    <source>
        <dbReference type="ARBA" id="ARBA00023136"/>
    </source>
</evidence>
<evidence type="ECO:0000256" key="2">
    <source>
        <dbReference type="ARBA" id="ARBA00022989"/>
    </source>
</evidence>
<proteinExistence type="predicted"/>
<name>A0ABR9CRM6_9HYPH</name>
<keyword evidence="2 5" id="KW-1133">Transmembrane helix</keyword>
<gene>
    <name evidence="6" type="ORF">IG616_17150</name>
</gene>
<evidence type="ECO:0008006" key="8">
    <source>
        <dbReference type="Google" id="ProtNLM"/>
    </source>
</evidence>
<dbReference type="InterPro" id="IPR036259">
    <property type="entry name" value="MFS_trans_sf"/>
</dbReference>
<feature type="transmembrane region" description="Helical" evidence="5">
    <location>
        <begin position="65"/>
        <end position="89"/>
    </location>
</feature>
<accession>A0ABR9CRM6</accession>
<evidence type="ECO:0000256" key="5">
    <source>
        <dbReference type="SAM" id="Phobius"/>
    </source>
</evidence>
<reference evidence="6 7" key="2">
    <citation type="journal article" date="2021" name="Int. J. Syst. Evol. Microbiol.">
        <title>Roseibium litorale sp. nov., isolated from a tidal flat sediment and proposal for the reclassification of Labrenzia polysiphoniae as Roseibium polysiphoniae comb. nov.</title>
        <authorList>
            <person name="Liu Y."/>
            <person name="Pei T."/>
            <person name="Du J."/>
            <person name="Chao M."/>
            <person name="Deng M.R."/>
            <person name="Zhu H."/>
        </authorList>
    </citation>
    <scope>NUCLEOTIDE SEQUENCE [LARGE SCALE GENOMIC DNA]</scope>
    <source>
        <strain evidence="6 7">4C16A</strain>
    </source>
</reference>
<feature type="transmembrane region" description="Helical" evidence="5">
    <location>
        <begin position="361"/>
        <end position="381"/>
    </location>
</feature>
<dbReference type="InterPro" id="IPR011701">
    <property type="entry name" value="MFS"/>
</dbReference>
<evidence type="ECO:0000313" key="7">
    <source>
        <dbReference type="Proteomes" id="UP000632063"/>
    </source>
</evidence>
<reference evidence="7" key="1">
    <citation type="submission" date="2020-09" db="EMBL/GenBank/DDBJ databases">
        <title>The genome sequence of strain Labrenzia suaedae 4C16A.</title>
        <authorList>
            <person name="Liu Y."/>
        </authorList>
    </citation>
    <scope>NUCLEOTIDE SEQUENCE [LARGE SCALE GENOMIC DNA]</scope>
    <source>
        <strain evidence="7">4C16A</strain>
    </source>
</reference>
<dbReference type="SUPFAM" id="SSF103473">
    <property type="entry name" value="MFS general substrate transporter"/>
    <property type="match status" value="1"/>
</dbReference>
<keyword evidence="3 5" id="KW-0472">Membrane</keyword>
<dbReference type="RefSeq" id="WP_192149402.1">
    <property type="nucleotide sequence ID" value="NZ_JACYXI010000012.1"/>
</dbReference>
<dbReference type="Proteomes" id="UP000632063">
    <property type="component" value="Unassembled WGS sequence"/>
</dbReference>
<dbReference type="EMBL" id="JACYXI010000012">
    <property type="protein sequence ID" value="MBD8893274.1"/>
    <property type="molecule type" value="Genomic_DNA"/>
</dbReference>
<feature type="transmembrane region" description="Helical" evidence="5">
    <location>
        <begin position="28"/>
        <end position="53"/>
    </location>
</feature>
<feature type="compositionally biased region" description="Low complexity" evidence="4">
    <location>
        <begin position="418"/>
        <end position="429"/>
    </location>
</feature>
<evidence type="ECO:0000256" key="1">
    <source>
        <dbReference type="ARBA" id="ARBA00022692"/>
    </source>
</evidence>
<feature type="region of interest" description="Disordered" evidence="4">
    <location>
        <begin position="415"/>
        <end position="439"/>
    </location>
</feature>
<feature type="transmembrane region" description="Helical" evidence="5">
    <location>
        <begin position="387"/>
        <end position="409"/>
    </location>
</feature>
<keyword evidence="7" id="KW-1185">Reference proteome</keyword>
<dbReference type="Gene3D" id="1.20.1250.20">
    <property type="entry name" value="MFS general substrate transporter like domains"/>
    <property type="match status" value="1"/>
</dbReference>
<dbReference type="Pfam" id="PF07690">
    <property type="entry name" value="MFS_1"/>
    <property type="match status" value="1"/>
</dbReference>